<reference evidence="1" key="1">
    <citation type="submission" date="2020-05" db="EMBL/GenBank/DDBJ databases">
        <authorList>
            <person name="Chiriac C."/>
            <person name="Salcher M."/>
            <person name="Ghai R."/>
            <person name="Kavagutti S V."/>
        </authorList>
    </citation>
    <scope>NUCLEOTIDE SEQUENCE</scope>
</reference>
<gene>
    <name evidence="1" type="ORF">UFOVP190_125</name>
</gene>
<sequence>MSIEVEVLSELYTIMKQYVPSKDRQECADNLMSVMVDMLGDKELKEFGGTDATLKRALKEYVEEDEDELEDDDGDW</sequence>
<proteinExistence type="predicted"/>
<organism evidence="1">
    <name type="scientific">uncultured Caudovirales phage</name>
    <dbReference type="NCBI Taxonomy" id="2100421"/>
    <lineage>
        <taxon>Viruses</taxon>
        <taxon>Duplodnaviria</taxon>
        <taxon>Heunggongvirae</taxon>
        <taxon>Uroviricota</taxon>
        <taxon>Caudoviricetes</taxon>
        <taxon>Peduoviridae</taxon>
        <taxon>Maltschvirus</taxon>
        <taxon>Maltschvirus maltsch</taxon>
    </lineage>
</organism>
<evidence type="ECO:0000313" key="1">
    <source>
        <dbReference type="EMBL" id="CAB5214462.1"/>
    </source>
</evidence>
<accession>A0A6J7WKB1</accession>
<dbReference type="EMBL" id="LR798243">
    <property type="protein sequence ID" value="CAB5214462.1"/>
    <property type="molecule type" value="Genomic_DNA"/>
</dbReference>
<name>A0A6J7WKB1_9CAUD</name>
<protein>
    <submittedName>
        <fullName evidence="1">Uncharacterized protein</fullName>
    </submittedName>
</protein>